<dbReference type="InterPro" id="IPR008383">
    <property type="entry name" value="API5"/>
</dbReference>
<evidence type="ECO:0000256" key="1">
    <source>
        <dbReference type="ARBA" id="ARBA00009515"/>
    </source>
</evidence>
<evidence type="ECO:0008006" key="6">
    <source>
        <dbReference type="Google" id="ProtNLM"/>
    </source>
</evidence>
<accession>A0ABQ7MET5</accession>
<dbReference type="EMBL" id="JADBGQ010000005">
    <property type="protein sequence ID" value="KAG5396446.1"/>
    <property type="molecule type" value="Genomic_DNA"/>
</dbReference>
<evidence type="ECO:0000313" key="5">
    <source>
        <dbReference type="Proteomes" id="UP000823674"/>
    </source>
</evidence>
<sequence length="602" mass="67189">MYVLLFFIAFPPPSSYYIYYRDEISCLYLIYSFPSLFSLSAPSSTTRNVRAPVRRTPANREALRVKRAPQCLQGQVSVFSVDLQNVEDYEGIIKMSKTNMKAKQLASQLIPRYFKFFPTLSTDAFDAHIDCIDDGELGVRVQAIRGLPLFCKDSPDIISKIVDVLVQLLNIEEPVERDAVHKALMSLIRQDPKASLTALFTHAGVTPTTDDQIREKVLNFIRDKVFPIKAELLKPQEEMERHITNLIKQSLEDVTGGEFKMFMDFLTSLSIFGGKAAQERMQELVEIIEGQADLNAQFDISDTDHIDRFISCLLLALPFFARGAPTSRFPNYLNNHIIPVFDKLPEERKLDLLKALADISPYTTAQEARQMKYMPAKKTTEEMNFTYVECLLYAFHHLAHKVPNATNSLCGYKIVTGQPSDRLGEDFSELNKDFSERLTTVEDLTKTTMKKLTQGMSEHNKAMSAAKTDEEKANVKTKKQNTTTGLRTCNNILAMTKPLHAKVPSFIGDTNMNLSWKEATKPLASAATTTTIGGKRPANSNNGSDNSGAAKKRRGSNGMPNQLVNKAFEGISSYGGGRGGNPSQGRRGGGGRRGRGRGRGHW</sequence>
<name>A0ABQ7MET5_BRACM</name>
<dbReference type="PANTHER" id="PTHR12758:SF19">
    <property type="entry name" value="APOPTOSIS INHIBITOR 5"/>
    <property type="match status" value="1"/>
</dbReference>
<feature type="compositionally biased region" description="Gly residues" evidence="3">
    <location>
        <begin position="573"/>
        <end position="588"/>
    </location>
</feature>
<reference evidence="4 5" key="1">
    <citation type="submission" date="2021-03" db="EMBL/GenBank/DDBJ databases">
        <authorList>
            <person name="King G.J."/>
            <person name="Bancroft I."/>
            <person name="Baten A."/>
            <person name="Bloomfield J."/>
            <person name="Borpatragohain P."/>
            <person name="He Z."/>
            <person name="Irish N."/>
            <person name="Irwin J."/>
            <person name="Liu K."/>
            <person name="Mauleon R.P."/>
            <person name="Moore J."/>
            <person name="Morris R."/>
            <person name="Ostergaard L."/>
            <person name="Wang B."/>
            <person name="Wells R."/>
        </authorList>
    </citation>
    <scope>NUCLEOTIDE SEQUENCE [LARGE SCALE GENOMIC DNA]</scope>
    <source>
        <strain evidence="4">R-o-18</strain>
        <tissue evidence="4">Leaf</tissue>
    </source>
</reference>
<dbReference type="SUPFAM" id="SSF48371">
    <property type="entry name" value="ARM repeat"/>
    <property type="match status" value="1"/>
</dbReference>
<evidence type="ECO:0000256" key="3">
    <source>
        <dbReference type="SAM" id="MobiDB-lite"/>
    </source>
</evidence>
<comment type="caution">
    <text evidence="4">The sequence shown here is derived from an EMBL/GenBank/DDBJ whole genome shotgun (WGS) entry which is preliminary data.</text>
</comment>
<organism evidence="4 5">
    <name type="scientific">Brassica rapa subsp. trilocularis</name>
    <dbReference type="NCBI Taxonomy" id="1813537"/>
    <lineage>
        <taxon>Eukaryota</taxon>
        <taxon>Viridiplantae</taxon>
        <taxon>Streptophyta</taxon>
        <taxon>Embryophyta</taxon>
        <taxon>Tracheophyta</taxon>
        <taxon>Spermatophyta</taxon>
        <taxon>Magnoliopsida</taxon>
        <taxon>eudicotyledons</taxon>
        <taxon>Gunneridae</taxon>
        <taxon>Pentapetalae</taxon>
        <taxon>rosids</taxon>
        <taxon>malvids</taxon>
        <taxon>Brassicales</taxon>
        <taxon>Brassicaceae</taxon>
        <taxon>Brassiceae</taxon>
        <taxon>Brassica</taxon>
    </lineage>
</organism>
<evidence type="ECO:0000256" key="2">
    <source>
        <dbReference type="ARBA" id="ARBA00022703"/>
    </source>
</evidence>
<proteinExistence type="inferred from homology"/>
<dbReference type="InterPro" id="IPR016024">
    <property type="entry name" value="ARM-type_fold"/>
</dbReference>
<evidence type="ECO:0000313" key="4">
    <source>
        <dbReference type="EMBL" id="KAG5396446.1"/>
    </source>
</evidence>
<protein>
    <recommendedName>
        <fullName evidence="6">Apoptosis inhibitor 5</fullName>
    </recommendedName>
</protein>
<feature type="compositionally biased region" description="Low complexity" evidence="3">
    <location>
        <begin position="538"/>
        <end position="549"/>
    </location>
</feature>
<keyword evidence="5" id="KW-1185">Reference proteome</keyword>
<feature type="compositionally biased region" description="Basic residues" evidence="3">
    <location>
        <begin position="589"/>
        <end position="602"/>
    </location>
</feature>
<comment type="similarity">
    <text evidence="1">Belongs to the API5 family.</text>
</comment>
<dbReference type="Pfam" id="PF05918">
    <property type="entry name" value="API5"/>
    <property type="match status" value="1"/>
</dbReference>
<feature type="region of interest" description="Disordered" evidence="3">
    <location>
        <begin position="527"/>
        <end position="602"/>
    </location>
</feature>
<dbReference type="InterPro" id="IPR011989">
    <property type="entry name" value="ARM-like"/>
</dbReference>
<dbReference type="PANTHER" id="PTHR12758">
    <property type="entry name" value="APOPTOSIS INHIBITOR 5-RELATED"/>
    <property type="match status" value="1"/>
</dbReference>
<keyword evidence="2" id="KW-0053">Apoptosis</keyword>
<gene>
    <name evidence="4" type="primary">A05p013320.1_BraROA</name>
    <name evidence="4" type="ORF">IGI04_018260</name>
</gene>
<dbReference type="Proteomes" id="UP000823674">
    <property type="component" value="Chromosome A05"/>
</dbReference>
<dbReference type="Gene3D" id="1.25.10.10">
    <property type="entry name" value="Leucine-rich Repeat Variant"/>
    <property type="match status" value="1"/>
</dbReference>